<proteinExistence type="predicted"/>
<dbReference type="AlphaFoldDB" id="A0A974C1W9"/>
<gene>
    <name evidence="1" type="ORF">XELAEV_18041292mg</name>
</gene>
<dbReference type="Proteomes" id="UP000694892">
    <property type="component" value="Chromosome 8S"/>
</dbReference>
<organism evidence="1 2">
    <name type="scientific">Xenopus laevis</name>
    <name type="common">African clawed frog</name>
    <dbReference type="NCBI Taxonomy" id="8355"/>
    <lineage>
        <taxon>Eukaryota</taxon>
        <taxon>Metazoa</taxon>
        <taxon>Chordata</taxon>
        <taxon>Craniata</taxon>
        <taxon>Vertebrata</taxon>
        <taxon>Euteleostomi</taxon>
        <taxon>Amphibia</taxon>
        <taxon>Batrachia</taxon>
        <taxon>Anura</taxon>
        <taxon>Pipoidea</taxon>
        <taxon>Pipidae</taxon>
        <taxon>Xenopodinae</taxon>
        <taxon>Xenopus</taxon>
        <taxon>Xenopus</taxon>
    </lineage>
</organism>
<reference evidence="2" key="1">
    <citation type="journal article" date="2016" name="Nature">
        <title>Genome evolution in the allotetraploid frog Xenopus laevis.</title>
        <authorList>
            <person name="Session A.M."/>
            <person name="Uno Y."/>
            <person name="Kwon T."/>
            <person name="Chapman J.A."/>
            <person name="Toyoda A."/>
            <person name="Takahashi S."/>
            <person name="Fukui A."/>
            <person name="Hikosaka A."/>
            <person name="Suzuki A."/>
            <person name="Kondo M."/>
            <person name="van Heeringen S.J."/>
            <person name="Quigley I."/>
            <person name="Heinz S."/>
            <person name="Ogino H."/>
            <person name="Ochi H."/>
            <person name="Hellsten U."/>
            <person name="Lyons J.B."/>
            <person name="Simakov O."/>
            <person name="Putnam N."/>
            <person name="Stites J."/>
            <person name="Kuroki Y."/>
            <person name="Tanaka T."/>
            <person name="Michiue T."/>
            <person name="Watanabe M."/>
            <person name="Bogdanovic O."/>
            <person name="Lister R."/>
            <person name="Georgiou G."/>
            <person name="Paranjpe S.S."/>
            <person name="van Kruijsbergen I."/>
            <person name="Shu S."/>
            <person name="Carlson J."/>
            <person name="Kinoshita T."/>
            <person name="Ohta Y."/>
            <person name="Mawaribuchi S."/>
            <person name="Jenkins J."/>
            <person name="Grimwood J."/>
            <person name="Schmutz J."/>
            <person name="Mitros T."/>
            <person name="Mozaffari S.V."/>
            <person name="Suzuki Y."/>
            <person name="Haramoto Y."/>
            <person name="Yamamoto T.S."/>
            <person name="Takagi C."/>
            <person name="Heald R."/>
            <person name="Miller K."/>
            <person name="Haudenschild C."/>
            <person name="Kitzman J."/>
            <person name="Nakayama T."/>
            <person name="Izutsu Y."/>
            <person name="Robert J."/>
            <person name="Fortriede J."/>
            <person name="Burns K."/>
            <person name="Lotay V."/>
            <person name="Karimi K."/>
            <person name="Yasuoka Y."/>
            <person name="Dichmann D.S."/>
            <person name="Flajnik M.F."/>
            <person name="Houston D.W."/>
            <person name="Shendure J."/>
            <person name="DuPasquier L."/>
            <person name="Vize P.D."/>
            <person name="Zorn A.M."/>
            <person name="Ito M."/>
            <person name="Marcotte E.M."/>
            <person name="Wallingford J.B."/>
            <person name="Ito Y."/>
            <person name="Asashima M."/>
            <person name="Ueno N."/>
            <person name="Matsuda Y."/>
            <person name="Veenstra G.J."/>
            <person name="Fujiyama A."/>
            <person name="Harland R.M."/>
            <person name="Taira M."/>
            <person name="Rokhsar D.S."/>
        </authorList>
    </citation>
    <scope>NUCLEOTIDE SEQUENCE [LARGE SCALE GENOMIC DNA]</scope>
    <source>
        <strain evidence="2">J</strain>
    </source>
</reference>
<protein>
    <submittedName>
        <fullName evidence="1">Uncharacterized protein</fullName>
    </submittedName>
</protein>
<name>A0A974C1W9_XENLA</name>
<sequence>MLFNMAAKQYRFLLLGLFYLIRSCLLYLECISRPFKFTSSKKTHFQIHKSNTRLFTNKMQLYMFCPCWQKNNIKRVASKCSRH</sequence>
<evidence type="ECO:0000313" key="2">
    <source>
        <dbReference type="Proteomes" id="UP000694892"/>
    </source>
</evidence>
<dbReference type="EMBL" id="CM004481">
    <property type="protein sequence ID" value="OCT65050.1"/>
    <property type="molecule type" value="Genomic_DNA"/>
</dbReference>
<accession>A0A974C1W9</accession>
<evidence type="ECO:0000313" key="1">
    <source>
        <dbReference type="EMBL" id="OCT65050.1"/>
    </source>
</evidence>